<dbReference type="PANTHER" id="PTHR23301">
    <property type="entry name" value="CHITIN BINDING PERITROPHIN-A"/>
    <property type="match status" value="1"/>
</dbReference>
<keyword evidence="9" id="KW-1185">Reference proteome</keyword>
<dbReference type="SMART" id="SM00494">
    <property type="entry name" value="ChtBD2"/>
    <property type="match status" value="1"/>
</dbReference>
<dbReference type="GO" id="GO:0008061">
    <property type="term" value="F:chitin binding"/>
    <property type="evidence" value="ECO:0007669"/>
    <property type="project" value="UniProtKB-KW"/>
</dbReference>
<feature type="non-terminal residue" evidence="8">
    <location>
        <position position="1"/>
    </location>
</feature>
<keyword evidence="3" id="KW-0677">Repeat</keyword>
<keyword evidence="1" id="KW-0147">Chitin-binding</keyword>
<dbReference type="EMBL" id="CACTIH010001157">
    <property type="protein sequence ID" value="CAA2962599.1"/>
    <property type="molecule type" value="Genomic_DNA"/>
</dbReference>
<dbReference type="Proteomes" id="UP000594638">
    <property type="component" value="Unassembled WGS sequence"/>
</dbReference>
<evidence type="ECO:0000256" key="1">
    <source>
        <dbReference type="ARBA" id="ARBA00022669"/>
    </source>
</evidence>
<name>A0A8S0QB34_OLEEU</name>
<dbReference type="SUPFAM" id="SSF57625">
    <property type="entry name" value="Invertebrate chitin-binding proteins"/>
    <property type="match status" value="1"/>
</dbReference>
<dbReference type="PANTHER" id="PTHR23301:SF0">
    <property type="entry name" value="CHITIN-BINDING TYPE-2 DOMAIN-CONTAINING PROTEIN-RELATED"/>
    <property type="match status" value="1"/>
</dbReference>
<reference evidence="8 9" key="1">
    <citation type="submission" date="2019-12" db="EMBL/GenBank/DDBJ databases">
        <authorList>
            <person name="Alioto T."/>
            <person name="Alioto T."/>
            <person name="Gomez Garrido J."/>
        </authorList>
    </citation>
    <scope>NUCLEOTIDE SEQUENCE [LARGE SCALE GENOMIC DNA]</scope>
</reference>
<dbReference type="InterPro" id="IPR036508">
    <property type="entry name" value="Chitin-bd_dom_sf"/>
</dbReference>
<feature type="compositionally biased region" description="Low complexity" evidence="6">
    <location>
        <begin position="11"/>
        <end position="48"/>
    </location>
</feature>
<accession>A0A8S0QB34</accession>
<dbReference type="OrthoDB" id="6020543at2759"/>
<evidence type="ECO:0000256" key="6">
    <source>
        <dbReference type="SAM" id="MobiDB-lite"/>
    </source>
</evidence>
<comment type="caution">
    <text evidence="8">The sequence shown here is derived from an EMBL/GenBank/DDBJ whole genome shotgun (WGS) entry which is preliminary data.</text>
</comment>
<keyword evidence="2" id="KW-0732">Signal</keyword>
<dbReference type="Gramene" id="OE9A008245T1">
    <property type="protein sequence ID" value="OE9A008245C1"/>
    <property type="gene ID" value="OE9A008245"/>
</dbReference>
<dbReference type="Pfam" id="PF01607">
    <property type="entry name" value="CBM_14"/>
    <property type="match status" value="1"/>
</dbReference>
<sequence>DDQRPPPAAGSSTTRRPPVFSSSTTSTRRPSPAATARPPRPTTSRPPVVTQPPPKPPSAEFTCRQDGMFADPRNCRKFIRCVSLGSGWQTYKFDCGPGTAFNEQQGYCDHIYNVPSCSSSSSSSRSTPNSAATAQATIIGAGPAGNNNNYLPARVMDQHLVLARQYYPNYFQHQFMVHHRWLH</sequence>
<keyword evidence="4" id="KW-1015">Disulfide bond</keyword>
<evidence type="ECO:0000313" key="8">
    <source>
        <dbReference type="EMBL" id="CAA2962599.1"/>
    </source>
</evidence>
<dbReference type="GO" id="GO:0005576">
    <property type="term" value="C:extracellular region"/>
    <property type="evidence" value="ECO:0007669"/>
    <property type="project" value="InterPro"/>
</dbReference>
<evidence type="ECO:0000256" key="3">
    <source>
        <dbReference type="ARBA" id="ARBA00022737"/>
    </source>
</evidence>
<proteinExistence type="predicted"/>
<dbReference type="InterPro" id="IPR051940">
    <property type="entry name" value="Chitin_bind-dev_reg"/>
</dbReference>
<evidence type="ECO:0000256" key="2">
    <source>
        <dbReference type="ARBA" id="ARBA00022729"/>
    </source>
</evidence>
<dbReference type="AlphaFoldDB" id="A0A8S0QB34"/>
<dbReference type="PROSITE" id="PS50940">
    <property type="entry name" value="CHIT_BIND_II"/>
    <property type="match status" value="1"/>
</dbReference>
<dbReference type="Gene3D" id="2.170.140.10">
    <property type="entry name" value="Chitin binding domain"/>
    <property type="match status" value="1"/>
</dbReference>
<evidence type="ECO:0000256" key="5">
    <source>
        <dbReference type="ARBA" id="ARBA00023180"/>
    </source>
</evidence>
<evidence type="ECO:0000313" key="9">
    <source>
        <dbReference type="Proteomes" id="UP000594638"/>
    </source>
</evidence>
<evidence type="ECO:0000259" key="7">
    <source>
        <dbReference type="PROSITE" id="PS50940"/>
    </source>
</evidence>
<organism evidence="8 9">
    <name type="scientific">Olea europaea subsp. europaea</name>
    <dbReference type="NCBI Taxonomy" id="158383"/>
    <lineage>
        <taxon>Eukaryota</taxon>
        <taxon>Viridiplantae</taxon>
        <taxon>Streptophyta</taxon>
        <taxon>Embryophyta</taxon>
        <taxon>Tracheophyta</taxon>
        <taxon>Spermatophyta</taxon>
        <taxon>Magnoliopsida</taxon>
        <taxon>eudicotyledons</taxon>
        <taxon>Gunneridae</taxon>
        <taxon>Pentapetalae</taxon>
        <taxon>asterids</taxon>
        <taxon>lamiids</taxon>
        <taxon>Lamiales</taxon>
        <taxon>Oleaceae</taxon>
        <taxon>Oleeae</taxon>
        <taxon>Olea</taxon>
    </lineage>
</organism>
<dbReference type="InterPro" id="IPR002557">
    <property type="entry name" value="Chitin-bd_dom"/>
</dbReference>
<feature type="region of interest" description="Disordered" evidence="6">
    <location>
        <begin position="1"/>
        <end position="60"/>
    </location>
</feature>
<evidence type="ECO:0000256" key="4">
    <source>
        <dbReference type="ARBA" id="ARBA00023157"/>
    </source>
</evidence>
<protein>
    <submittedName>
        <fullName evidence="8">Serine-rich adhesin for platelets-like</fullName>
    </submittedName>
</protein>
<gene>
    <name evidence="8" type="ORF">OLEA9_A008245</name>
</gene>
<feature type="domain" description="Chitin-binding type-2" evidence="7">
    <location>
        <begin position="60"/>
        <end position="119"/>
    </location>
</feature>
<keyword evidence="5" id="KW-0325">Glycoprotein</keyword>